<dbReference type="InterPro" id="IPR032490">
    <property type="entry name" value="DUF5047"/>
</dbReference>
<dbReference type="Pfam" id="PF16466">
    <property type="entry name" value="DUF5047"/>
    <property type="match status" value="1"/>
</dbReference>
<gene>
    <name evidence="2" type="ORF">Smic_81190</name>
</gene>
<organism evidence="2 3">
    <name type="scientific">Streptomyces microflavus</name>
    <name type="common">Streptomyces lipmanii</name>
    <dbReference type="NCBI Taxonomy" id="1919"/>
    <lineage>
        <taxon>Bacteria</taxon>
        <taxon>Bacillati</taxon>
        <taxon>Actinomycetota</taxon>
        <taxon>Actinomycetes</taxon>
        <taxon>Kitasatosporales</taxon>
        <taxon>Streptomycetaceae</taxon>
        <taxon>Streptomyces</taxon>
    </lineage>
</organism>
<protein>
    <recommendedName>
        <fullName evidence="1">DUF5047 domain-containing protein</fullName>
    </recommendedName>
</protein>
<evidence type="ECO:0000259" key="1">
    <source>
        <dbReference type="Pfam" id="PF16466"/>
    </source>
</evidence>
<evidence type="ECO:0000313" key="2">
    <source>
        <dbReference type="EMBL" id="GFN09563.1"/>
    </source>
</evidence>
<evidence type="ECO:0000313" key="3">
    <source>
        <dbReference type="Proteomes" id="UP000498740"/>
    </source>
</evidence>
<sequence>MQTVSSQFLTALTTSHSMTVSVSAMLGSLVTIPAVPVTDGAVTVDRGSKVRRTLSLTVADPELLPWGEADPLAVYGQKLIVTRGIRFAGGQIESVPLGTFRINEPAGDTLYGPVTLTGQSSECYIIDDKFMAPASTRGYATCVDAMEYLIRQTLPDAVIVNTTAGSRNPACAIATWDAGADRWDAVQQIALSMQAEIFVDALDRFVIADIPDVSTAAVVWDIAEGEGGTLMSAARAMSRTAVFNAVVASGENTATGGAPVSAVAYDTNPSSPTRWSGPFGHVPRYISSALWTTTGACQAAADYALFDAVARNVQLSIAAIPNPALEAGDCLRISHTGRKELAIAQSFSIPLTAEGSSSLTLRGGKEETP</sequence>
<dbReference type="AlphaFoldDB" id="A0A7J0D4A5"/>
<name>A0A7J0D4A5_STRMI</name>
<dbReference type="EMBL" id="BLWD01000002">
    <property type="protein sequence ID" value="GFN09563.1"/>
    <property type="molecule type" value="Genomic_DNA"/>
</dbReference>
<dbReference type="Proteomes" id="UP000498740">
    <property type="component" value="Unassembled WGS sequence"/>
</dbReference>
<feature type="domain" description="DUF5047" evidence="1">
    <location>
        <begin position="40"/>
        <end position="161"/>
    </location>
</feature>
<reference evidence="2 3" key="1">
    <citation type="submission" date="2020-05" db="EMBL/GenBank/DDBJ databases">
        <title>Whole genome shotgun sequence of Streptomyces microflavus NBRC 13062.</title>
        <authorList>
            <person name="Komaki H."/>
            <person name="Tamura T."/>
        </authorList>
    </citation>
    <scope>NUCLEOTIDE SEQUENCE [LARGE SCALE GENOMIC DNA]</scope>
    <source>
        <strain evidence="2 3">NBRC 13062</strain>
    </source>
</reference>
<comment type="caution">
    <text evidence="2">The sequence shown here is derived from an EMBL/GenBank/DDBJ whole genome shotgun (WGS) entry which is preliminary data.</text>
</comment>
<proteinExistence type="predicted"/>
<accession>A0A7J0D4A5</accession>